<dbReference type="InterPro" id="IPR050828">
    <property type="entry name" value="C-type_lectin/matrix_domain"/>
</dbReference>
<name>A0A6P7WRZ7_9AMPH</name>
<keyword evidence="2" id="KW-0430">Lectin</keyword>
<dbReference type="Pfam" id="PF00059">
    <property type="entry name" value="Lectin_C"/>
    <property type="match status" value="1"/>
</dbReference>
<dbReference type="GO" id="GO:0030246">
    <property type="term" value="F:carbohydrate binding"/>
    <property type="evidence" value="ECO:0007669"/>
    <property type="project" value="UniProtKB-KW"/>
</dbReference>
<keyword evidence="4" id="KW-1185">Reference proteome</keyword>
<accession>A0A6P7WRZ7</accession>
<evidence type="ECO:0000256" key="2">
    <source>
        <dbReference type="ARBA" id="ARBA00022734"/>
    </source>
</evidence>
<dbReference type="GO" id="GO:0005886">
    <property type="term" value="C:plasma membrane"/>
    <property type="evidence" value="ECO:0007669"/>
    <property type="project" value="UniProtKB-SubCell"/>
</dbReference>
<dbReference type="InterPro" id="IPR001304">
    <property type="entry name" value="C-type_lectin-like"/>
</dbReference>
<reference evidence="5" key="1">
    <citation type="submission" date="2025-08" db="UniProtKB">
        <authorList>
            <consortium name="RefSeq"/>
        </authorList>
    </citation>
    <scope>IDENTIFICATION</scope>
</reference>
<dbReference type="Gene3D" id="3.10.100.10">
    <property type="entry name" value="Mannose-Binding Protein A, subunit A"/>
    <property type="match status" value="1"/>
</dbReference>
<dbReference type="InterPro" id="IPR016186">
    <property type="entry name" value="C-type_lectin-like/link_sf"/>
</dbReference>
<dbReference type="KEGG" id="muo:115458235"/>
<dbReference type="PANTHER" id="PTHR45710">
    <property type="entry name" value="C-TYPE LECTIN DOMAIN-CONTAINING PROTEIN 180"/>
    <property type="match status" value="1"/>
</dbReference>
<evidence type="ECO:0000313" key="5">
    <source>
        <dbReference type="RefSeq" id="XP_030043956.1"/>
    </source>
</evidence>
<evidence type="ECO:0000256" key="1">
    <source>
        <dbReference type="ARBA" id="ARBA00004401"/>
    </source>
</evidence>
<proteinExistence type="predicted"/>
<dbReference type="RefSeq" id="XP_030043956.1">
    <property type="nucleotide sequence ID" value="XM_030188096.1"/>
</dbReference>
<dbReference type="InterPro" id="IPR033992">
    <property type="entry name" value="NKR-like_CTLD"/>
</dbReference>
<dbReference type="InParanoid" id="A0A6P7WRZ7"/>
<dbReference type="AlphaFoldDB" id="A0A6P7WRZ7"/>
<evidence type="ECO:0000259" key="3">
    <source>
        <dbReference type="PROSITE" id="PS50041"/>
    </source>
</evidence>
<gene>
    <name evidence="5" type="primary">LOC115458235</name>
</gene>
<comment type="subcellular location">
    <subcellularLocation>
        <location evidence="1">Cell membrane</location>
        <topology evidence="1">Single-pass type II membrane protein</topology>
    </subcellularLocation>
</comment>
<dbReference type="OrthoDB" id="8935730at2759"/>
<evidence type="ECO:0000313" key="4">
    <source>
        <dbReference type="Proteomes" id="UP000515156"/>
    </source>
</evidence>
<dbReference type="InterPro" id="IPR016187">
    <property type="entry name" value="CTDL_fold"/>
</dbReference>
<dbReference type="SMART" id="SM00034">
    <property type="entry name" value="CLECT"/>
    <property type="match status" value="1"/>
</dbReference>
<organism evidence="4 5">
    <name type="scientific">Microcaecilia unicolor</name>
    <dbReference type="NCBI Taxonomy" id="1415580"/>
    <lineage>
        <taxon>Eukaryota</taxon>
        <taxon>Metazoa</taxon>
        <taxon>Chordata</taxon>
        <taxon>Craniata</taxon>
        <taxon>Vertebrata</taxon>
        <taxon>Euteleostomi</taxon>
        <taxon>Amphibia</taxon>
        <taxon>Gymnophiona</taxon>
        <taxon>Siphonopidae</taxon>
        <taxon>Microcaecilia</taxon>
    </lineage>
</organism>
<dbReference type="CDD" id="cd03593">
    <property type="entry name" value="CLECT_NK_receptors_like"/>
    <property type="match status" value="1"/>
</dbReference>
<dbReference type="PROSITE" id="PS50041">
    <property type="entry name" value="C_TYPE_LECTIN_2"/>
    <property type="match status" value="1"/>
</dbReference>
<dbReference type="Proteomes" id="UP000515156">
    <property type="component" value="Chromosome 14"/>
</dbReference>
<feature type="domain" description="C-type lectin" evidence="3">
    <location>
        <begin position="54"/>
        <end position="159"/>
    </location>
</feature>
<dbReference type="SUPFAM" id="SSF56436">
    <property type="entry name" value="C-type lectin-like"/>
    <property type="match status" value="1"/>
</dbReference>
<sequence>MSEAPLVVTKVFTKDNSDTSRSNACPTDLITSISTADPAGLAAKSCQHGWISFRQKKCFLVSNTESDWNSSRSDCDSRGASLALIESREELEFLEKRLDNDEYRLGLRRDNSSGPWIWINGTKHDNSVFAVEGQSLCAYLDKNKVRSVRCETGMRWICSMEPASQKTGLDPAGISGKDF</sequence>
<dbReference type="GeneID" id="115458235"/>
<dbReference type="PANTHER" id="PTHR45710:SF31">
    <property type="entry name" value="EARLY ACTIVATION ANTIGEN CD69"/>
    <property type="match status" value="1"/>
</dbReference>
<protein>
    <submittedName>
        <fullName evidence="5">Early activation antigen CD69-like</fullName>
    </submittedName>
</protein>